<evidence type="ECO:0000313" key="1">
    <source>
        <dbReference type="EMBL" id="CAB4729232.1"/>
    </source>
</evidence>
<protein>
    <submittedName>
        <fullName evidence="1">Unannotated protein</fullName>
    </submittedName>
</protein>
<name>A0A6J6S3G6_9ZZZZ</name>
<dbReference type="AlphaFoldDB" id="A0A6J6S3G6"/>
<dbReference type="EMBL" id="CAEZYS010000014">
    <property type="protein sequence ID" value="CAB4729232.1"/>
    <property type="molecule type" value="Genomic_DNA"/>
</dbReference>
<proteinExistence type="predicted"/>
<gene>
    <name evidence="1" type="ORF">UFOPK2782_00204</name>
</gene>
<organism evidence="1">
    <name type="scientific">freshwater metagenome</name>
    <dbReference type="NCBI Taxonomy" id="449393"/>
    <lineage>
        <taxon>unclassified sequences</taxon>
        <taxon>metagenomes</taxon>
        <taxon>ecological metagenomes</taxon>
    </lineage>
</organism>
<reference evidence="1" key="1">
    <citation type="submission" date="2020-05" db="EMBL/GenBank/DDBJ databases">
        <authorList>
            <person name="Chiriac C."/>
            <person name="Salcher M."/>
            <person name="Ghai R."/>
            <person name="Kavagutti S V."/>
        </authorList>
    </citation>
    <scope>NUCLEOTIDE SEQUENCE</scope>
</reference>
<sequence length="45" mass="4909">MIFSDLTSIADSFLLRTKPITSVLPKGIFTKTPGTMNSEISYGTK</sequence>
<accession>A0A6J6S3G6</accession>